<dbReference type="HOGENOM" id="CLU_1234497_0_0_3"/>
<organism evidence="1">
    <name type="scientific">Cyanothece sp. (strain PCC 7425 / ATCC 29141)</name>
    <dbReference type="NCBI Taxonomy" id="395961"/>
    <lineage>
        <taxon>Bacteria</taxon>
        <taxon>Bacillati</taxon>
        <taxon>Cyanobacteriota</taxon>
        <taxon>Cyanophyceae</taxon>
        <taxon>Gomontiellales</taxon>
        <taxon>Cyanothecaceae</taxon>
        <taxon>Cyanothece</taxon>
    </lineage>
</organism>
<proteinExistence type="predicted"/>
<dbReference type="EMBL" id="CP001344">
    <property type="protein sequence ID" value="ACL45899.1"/>
    <property type="molecule type" value="Genomic_DNA"/>
</dbReference>
<dbReference type="AlphaFoldDB" id="B8HRN2"/>
<accession>B8HRN2</accession>
<dbReference type="KEGG" id="cyn:Cyan7425_3578"/>
<evidence type="ECO:0000313" key="1">
    <source>
        <dbReference type="EMBL" id="ACL45899.1"/>
    </source>
</evidence>
<gene>
    <name evidence="1" type="ordered locus">Cyan7425_3578</name>
</gene>
<protein>
    <submittedName>
        <fullName evidence="1">Uncharacterized protein</fullName>
    </submittedName>
</protein>
<sequence length="222" mass="24632">MPSLLNQLSPADRLYVSRLIQKNSALLGLANRENSPNLEELMPKDANGVSLLQRLIQIHQGLSSQGNHFAEDARKLEWQILTRLQWGADGMPTQLTVSSVPESISPSSPKLAIETSAPQTLELYLSGLNQLSQLSQRYLGTKFVTSCLQASRPASSWLSQIEIAPNGQIHLQGTGQTSLTQEQVHILQQWGNEFIRRCSSVIRHFAQLVQEAGLEFKVHSQV</sequence>
<dbReference type="OrthoDB" id="528641at2"/>
<dbReference type="eggNOG" id="COG1357">
    <property type="taxonomic scope" value="Bacteria"/>
</dbReference>
<reference evidence="1" key="1">
    <citation type="submission" date="2009-01" db="EMBL/GenBank/DDBJ databases">
        <title>Complete sequence of chromosome Cyanothece sp. PCC 7425.</title>
        <authorList>
            <consortium name="US DOE Joint Genome Institute"/>
            <person name="Lucas S."/>
            <person name="Copeland A."/>
            <person name="Lapidus A."/>
            <person name="Glavina del Rio T."/>
            <person name="Dalin E."/>
            <person name="Tice H."/>
            <person name="Bruce D."/>
            <person name="Goodwin L."/>
            <person name="Pitluck S."/>
            <person name="Sims D."/>
            <person name="Meineke L."/>
            <person name="Brettin T."/>
            <person name="Detter J.C."/>
            <person name="Han C."/>
            <person name="Larimer F."/>
            <person name="Land M."/>
            <person name="Hauser L."/>
            <person name="Kyrpides N."/>
            <person name="Ovchinnikova G."/>
            <person name="Liberton M."/>
            <person name="Stoeckel J."/>
            <person name="Banerjee A."/>
            <person name="Singh A."/>
            <person name="Page L."/>
            <person name="Sato H."/>
            <person name="Zhao L."/>
            <person name="Sherman L."/>
            <person name="Pakrasi H."/>
            <person name="Richardson P."/>
        </authorList>
    </citation>
    <scope>NUCLEOTIDE SEQUENCE</scope>
    <source>
        <strain evidence="1">PCC 7425</strain>
    </source>
</reference>
<name>B8HRN2_CYAP4</name>
<dbReference type="STRING" id="395961.Cyan7425_3578"/>